<dbReference type="EMBL" id="RAXT01000001">
    <property type="protein sequence ID" value="RKG40878.1"/>
    <property type="molecule type" value="Genomic_DNA"/>
</dbReference>
<comment type="caution">
    <text evidence="1">The sequence shown here is derived from an EMBL/GenBank/DDBJ whole genome shotgun (WGS) entry which is preliminary data.</text>
</comment>
<sequence length="103" mass="12389">MIPQFNYRYCENQDRSQSKKVSVFTQPGYEGYSSQNNRYKTHDLAKLLPWSEQVELVIDARLRFDPEYCLFASFDDEQIKQFNSDFFHLLESNYFLIIKSMHV</sequence>
<evidence type="ECO:0000313" key="1">
    <source>
        <dbReference type="EMBL" id="RKG40878.1"/>
    </source>
</evidence>
<name>A0A3A8F3A2_9GAMM</name>
<proteinExistence type="predicted"/>
<evidence type="ECO:0000313" key="2">
    <source>
        <dbReference type="Proteomes" id="UP000280405"/>
    </source>
</evidence>
<dbReference type="OrthoDB" id="220028at2"/>
<gene>
    <name evidence="1" type="ORF">D7V20_00360</name>
</gene>
<dbReference type="Proteomes" id="UP000280405">
    <property type="component" value="Unassembled WGS sequence"/>
</dbReference>
<keyword evidence="2" id="KW-1185">Reference proteome</keyword>
<reference evidence="1 2" key="1">
    <citation type="submission" date="2018-09" db="EMBL/GenBank/DDBJ databases">
        <title>The draft genome of Acinetobacter spp. strains.</title>
        <authorList>
            <person name="Qin J."/>
            <person name="Feng Y."/>
            <person name="Zong Z."/>
        </authorList>
    </citation>
    <scope>NUCLEOTIDE SEQUENCE [LARGE SCALE GENOMIC DNA]</scope>
    <source>
        <strain evidence="1 2">WCHAc060115</strain>
    </source>
</reference>
<accession>A0A3A8F3A2</accession>
<dbReference type="RefSeq" id="WP_120382379.1">
    <property type="nucleotide sequence ID" value="NZ_RAXT01000001.1"/>
</dbReference>
<organism evidence="1 2">
    <name type="scientific">Acinetobacter rongchengensis</name>
    <dbReference type="NCBI Taxonomy" id="2419601"/>
    <lineage>
        <taxon>Bacteria</taxon>
        <taxon>Pseudomonadati</taxon>
        <taxon>Pseudomonadota</taxon>
        <taxon>Gammaproteobacteria</taxon>
        <taxon>Moraxellales</taxon>
        <taxon>Moraxellaceae</taxon>
        <taxon>Acinetobacter</taxon>
    </lineage>
</organism>
<protein>
    <submittedName>
        <fullName evidence="1">Uncharacterized protein</fullName>
    </submittedName>
</protein>
<dbReference type="AlphaFoldDB" id="A0A3A8F3A2"/>